<evidence type="ECO:0000256" key="8">
    <source>
        <dbReference type="ARBA" id="ARBA00022833"/>
    </source>
</evidence>
<evidence type="ECO:0000256" key="1">
    <source>
        <dbReference type="ARBA" id="ARBA00011738"/>
    </source>
</evidence>
<evidence type="ECO:0000256" key="10">
    <source>
        <dbReference type="ARBA" id="ARBA00034301"/>
    </source>
</evidence>
<dbReference type="CDD" id="cd07717">
    <property type="entry name" value="RNaseZ_ZiPD-like_MBL-fold"/>
    <property type="match status" value="1"/>
</dbReference>
<reference evidence="15 16" key="1">
    <citation type="submission" date="2018-09" db="EMBL/GenBank/DDBJ databases">
        <title>Paenibacillus SK2017-BO5.</title>
        <authorList>
            <person name="Piskunova J.V."/>
            <person name="Dubiley S.A."/>
            <person name="Severinov K.V."/>
        </authorList>
    </citation>
    <scope>NUCLEOTIDE SEQUENCE [LARGE SCALE GENOMIC DNA]</scope>
    <source>
        <strain evidence="15 16">BO5</strain>
    </source>
</reference>
<organism evidence="15 16">
    <name type="scientific">Paenibacillus thiaminolyticus</name>
    <name type="common">Bacillus thiaminolyticus</name>
    <dbReference type="NCBI Taxonomy" id="49283"/>
    <lineage>
        <taxon>Bacteria</taxon>
        <taxon>Bacillati</taxon>
        <taxon>Bacillota</taxon>
        <taxon>Bacilli</taxon>
        <taxon>Bacillales</taxon>
        <taxon>Paenibacillaceae</taxon>
        <taxon>Paenibacillus</taxon>
    </lineage>
</organism>
<feature type="binding site" evidence="13">
    <location>
        <position position="65"/>
    </location>
    <ligand>
        <name>Zn(2+)</name>
        <dbReference type="ChEBI" id="CHEBI:29105"/>
        <label>1</label>
        <note>catalytic</note>
    </ligand>
</feature>
<feature type="active site" description="Proton acceptor" evidence="13">
    <location>
        <position position="67"/>
    </location>
</feature>
<evidence type="ECO:0000256" key="9">
    <source>
        <dbReference type="ARBA" id="ARBA00034221"/>
    </source>
</evidence>
<keyword evidence="4 13" id="KW-0540">Nuclease</keyword>
<keyword evidence="8 13" id="KW-0862">Zinc</keyword>
<evidence type="ECO:0000256" key="6">
    <source>
        <dbReference type="ARBA" id="ARBA00022759"/>
    </source>
</evidence>
<feature type="binding site" evidence="13">
    <location>
        <position position="67"/>
    </location>
    <ligand>
        <name>Zn(2+)</name>
        <dbReference type="ChEBI" id="CHEBI:29105"/>
        <label>2</label>
        <note>catalytic</note>
    </ligand>
</feature>
<evidence type="ECO:0000313" key="16">
    <source>
        <dbReference type="Proteomes" id="UP000266177"/>
    </source>
</evidence>
<evidence type="ECO:0000256" key="2">
    <source>
        <dbReference type="ARBA" id="ARBA00012477"/>
    </source>
</evidence>
<evidence type="ECO:0000256" key="12">
    <source>
        <dbReference type="ARBA" id="ARBA00057812"/>
    </source>
</evidence>
<dbReference type="RefSeq" id="WP_119793102.1">
    <property type="nucleotide sequence ID" value="NZ_QYZD01000006.1"/>
</dbReference>
<comment type="catalytic activity">
    <reaction evidence="13">
        <text>Endonucleolytic cleavage of RNA, removing extra 3' nucleotides from tRNA precursor, generating 3' termini of tRNAs. A 3'-hydroxy group is left at the tRNA terminus and a 5'-phosphoryl group is left at the trailer molecule.</text>
        <dbReference type="EC" id="3.1.26.11"/>
    </reaction>
</comment>
<comment type="function">
    <text evidence="10">Counteracts the endogenous Pycsar antiviral defense system. Phosphodiesterase that enables metal-dependent hydrolysis of host cyclic nucleotide Pycsar defense signals such as cCMP and cUMP.</text>
</comment>
<dbReference type="Pfam" id="PF12706">
    <property type="entry name" value="Lactamase_B_2"/>
    <property type="match status" value="1"/>
</dbReference>
<dbReference type="Gene3D" id="3.60.15.10">
    <property type="entry name" value="Ribonuclease Z/Hydroxyacylglutathione hydrolase-like"/>
    <property type="match status" value="1"/>
</dbReference>
<comment type="subunit">
    <text evidence="1 13">Homodimer.</text>
</comment>
<gene>
    <name evidence="13 15" type="primary">rnz</name>
    <name evidence="15" type="ORF">DQX05_09865</name>
</gene>
<dbReference type="SUPFAM" id="SSF56281">
    <property type="entry name" value="Metallo-hydrolase/oxidoreductase"/>
    <property type="match status" value="1"/>
</dbReference>
<evidence type="ECO:0000256" key="4">
    <source>
        <dbReference type="ARBA" id="ARBA00022722"/>
    </source>
</evidence>
<dbReference type="AlphaFoldDB" id="A0A3A3GLX9"/>
<feature type="binding site" evidence="13">
    <location>
        <position position="211"/>
    </location>
    <ligand>
        <name>Zn(2+)</name>
        <dbReference type="ChEBI" id="CHEBI:29105"/>
        <label>2</label>
        <note>catalytic</note>
    </ligand>
</feature>
<comment type="similarity">
    <text evidence="13">Belongs to the RNase Z family.</text>
</comment>
<dbReference type="OrthoDB" id="9800940at2"/>
<feature type="binding site" evidence="13">
    <location>
        <position position="140"/>
    </location>
    <ligand>
        <name>Zn(2+)</name>
        <dbReference type="ChEBI" id="CHEBI:29105"/>
        <label>1</label>
        <note>catalytic</note>
    </ligand>
</feature>
<dbReference type="InterPro" id="IPR036866">
    <property type="entry name" value="RibonucZ/Hydroxyglut_hydro"/>
</dbReference>
<keyword evidence="3 13" id="KW-0819">tRNA processing</keyword>
<dbReference type="GO" id="GO:0042781">
    <property type="term" value="F:3'-tRNA processing endoribonuclease activity"/>
    <property type="evidence" value="ECO:0007669"/>
    <property type="project" value="UniProtKB-UniRule"/>
</dbReference>
<feature type="binding site" evidence="13">
    <location>
        <position position="68"/>
    </location>
    <ligand>
        <name>Zn(2+)</name>
        <dbReference type="ChEBI" id="CHEBI:29105"/>
        <label>2</label>
        <note>catalytic</note>
    </ligand>
</feature>
<keyword evidence="5 13" id="KW-0479">Metal-binding</keyword>
<dbReference type="PANTHER" id="PTHR46018">
    <property type="entry name" value="ZINC PHOSPHODIESTERASE ELAC PROTEIN 1"/>
    <property type="match status" value="1"/>
</dbReference>
<comment type="caution">
    <text evidence="15">The sequence shown here is derived from an EMBL/GenBank/DDBJ whole genome shotgun (WGS) entry which is preliminary data.</text>
</comment>
<proteinExistence type="inferred from homology"/>
<comment type="catalytic activity">
    <reaction evidence="11">
        <text>3',5'-cyclic UMP + H2O = UMP + H(+)</text>
        <dbReference type="Rhea" id="RHEA:70575"/>
        <dbReference type="ChEBI" id="CHEBI:15377"/>
        <dbReference type="ChEBI" id="CHEBI:15378"/>
        <dbReference type="ChEBI" id="CHEBI:57865"/>
        <dbReference type="ChEBI" id="CHEBI:184387"/>
    </reaction>
    <physiologicalReaction direction="left-to-right" evidence="11">
        <dbReference type="Rhea" id="RHEA:70576"/>
    </physiologicalReaction>
</comment>
<evidence type="ECO:0000256" key="3">
    <source>
        <dbReference type="ARBA" id="ARBA00022694"/>
    </source>
</evidence>
<evidence type="ECO:0000256" key="7">
    <source>
        <dbReference type="ARBA" id="ARBA00022801"/>
    </source>
</evidence>
<dbReference type="GO" id="GO:0008270">
    <property type="term" value="F:zinc ion binding"/>
    <property type="evidence" value="ECO:0007669"/>
    <property type="project" value="UniProtKB-UniRule"/>
</dbReference>
<feature type="binding site" evidence="13">
    <location>
        <position position="269"/>
    </location>
    <ligand>
        <name>Zn(2+)</name>
        <dbReference type="ChEBI" id="CHEBI:29105"/>
        <label>2</label>
        <note>catalytic</note>
    </ligand>
</feature>
<keyword evidence="6 13" id="KW-0255">Endonuclease</keyword>
<feature type="domain" description="Metallo-beta-lactamase" evidence="14">
    <location>
        <begin position="201"/>
        <end position="270"/>
    </location>
</feature>
<evidence type="ECO:0000256" key="11">
    <source>
        <dbReference type="ARBA" id="ARBA00048505"/>
    </source>
</evidence>
<name>A0A3A3GLX9_PANTH</name>
<comment type="function">
    <text evidence="12 13">Zinc phosphodiesterase, which displays some tRNA 3'-processing endonuclease activity. Probably involved in tRNA maturation, by removing a 3'-trailer from precursor tRNA.</text>
</comment>
<dbReference type="NCBIfam" id="NF000801">
    <property type="entry name" value="PRK00055.1-3"/>
    <property type="match status" value="1"/>
</dbReference>
<dbReference type="GO" id="GO:0042802">
    <property type="term" value="F:identical protein binding"/>
    <property type="evidence" value="ECO:0007669"/>
    <property type="project" value="UniProtKB-ARBA"/>
</dbReference>
<evidence type="ECO:0000259" key="14">
    <source>
        <dbReference type="Pfam" id="PF12706"/>
    </source>
</evidence>
<dbReference type="FunFam" id="3.60.15.10:FF:000002">
    <property type="entry name" value="Ribonuclease Z"/>
    <property type="match status" value="1"/>
</dbReference>
<sequence length="313" mass="34233">MDLYFLGTGAGMPSTRRNVSSLVLRLQEERGTFWMFDCGEGTQHQVLRSPLKLGKCEFIFITHLHGDHLFGLPGLLSSRAYQGGVDPLTVFGPAGVSEFMETAFRVSDTHLPYALHIQEIEPGLIWSDDSFRVTALPLDHRLPSYGYRVQELARPGKLRIEVLERMGIAPGPIYGKLKRGEDVTLPDGRRIAAAAVLGEPIPGKTVAILGDTRPCENAVRLAEGVDVLVHEATFMEDKRDNAHEYGHSTAADAAAIALKAGAGKLVLNHFSSRYKEEETLAHLLAEARAIFPSTVLADDLLAVPLAMEPDNSR</sequence>
<feature type="binding site" evidence="13">
    <location>
        <position position="63"/>
    </location>
    <ligand>
        <name>Zn(2+)</name>
        <dbReference type="ChEBI" id="CHEBI:29105"/>
        <label>1</label>
        <note>catalytic</note>
    </ligand>
</feature>
<evidence type="ECO:0000256" key="5">
    <source>
        <dbReference type="ARBA" id="ARBA00022723"/>
    </source>
</evidence>
<dbReference type="Proteomes" id="UP000266177">
    <property type="component" value="Unassembled WGS sequence"/>
</dbReference>
<protein>
    <recommendedName>
        <fullName evidence="2 13">Ribonuclease Z</fullName>
        <shortName evidence="13">RNase Z</shortName>
        <ecNumber evidence="2 13">3.1.26.11</ecNumber>
    </recommendedName>
    <alternativeName>
        <fullName evidence="13">tRNA 3 endonuclease</fullName>
    </alternativeName>
    <alternativeName>
        <fullName evidence="13">tRNase Z</fullName>
    </alternativeName>
</protein>
<dbReference type="NCBIfam" id="TIGR02651">
    <property type="entry name" value="RNase_Z"/>
    <property type="match status" value="1"/>
</dbReference>
<dbReference type="Pfam" id="PF23023">
    <property type="entry name" value="Anti-Pycsar_Apyc1"/>
    <property type="match status" value="1"/>
</dbReference>
<evidence type="ECO:0000313" key="15">
    <source>
        <dbReference type="EMBL" id="RJG24615.1"/>
    </source>
</evidence>
<keyword evidence="7 13" id="KW-0378">Hydrolase</keyword>
<dbReference type="InterPro" id="IPR013471">
    <property type="entry name" value="RNase_Z/BN"/>
</dbReference>
<dbReference type="EC" id="3.1.26.11" evidence="2 13"/>
<dbReference type="InterPro" id="IPR001279">
    <property type="entry name" value="Metallo-B-lactamas"/>
</dbReference>
<dbReference type="EMBL" id="QYZD01000006">
    <property type="protein sequence ID" value="RJG24615.1"/>
    <property type="molecule type" value="Genomic_DNA"/>
</dbReference>
<feature type="binding site" evidence="13">
    <location>
        <position position="211"/>
    </location>
    <ligand>
        <name>Zn(2+)</name>
        <dbReference type="ChEBI" id="CHEBI:29105"/>
        <label>1</label>
        <note>catalytic</note>
    </ligand>
</feature>
<comment type="cofactor">
    <cofactor evidence="13">
        <name>Zn(2+)</name>
        <dbReference type="ChEBI" id="CHEBI:29105"/>
    </cofactor>
    <text evidence="13">Binds 2 Zn(2+) ions.</text>
</comment>
<evidence type="ECO:0000256" key="13">
    <source>
        <dbReference type="HAMAP-Rule" id="MF_01818"/>
    </source>
</evidence>
<dbReference type="PANTHER" id="PTHR46018:SF2">
    <property type="entry name" value="ZINC PHOSPHODIESTERASE ELAC PROTEIN 1"/>
    <property type="match status" value="1"/>
</dbReference>
<comment type="catalytic activity">
    <reaction evidence="9">
        <text>3',5'-cyclic CMP + H2O = CMP + H(+)</text>
        <dbReference type="Rhea" id="RHEA:72675"/>
        <dbReference type="ChEBI" id="CHEBI:15377"/>
        <dbReference type="ChEBI" id="CHEBI:15378"/>
        <dbReference type="ChEBI" id="CHEBI:58003"/>
        <dbReference type="ChEBI" id="CHEBI:60377"/>
    </reaction>
    <physiologicalReaction direction="left-to-right" evidence="9">
        <dbReference type="Rhea" id="RHEA:72676"/>
    </physiologicalReaction>
</comment>
<accession>A0A3A3GLX9</accession>
<dbReference type="HAMAP" id="MF_01818">
    <property type="entry name" value="RNase_Z_BN"/>
    <property type="match status" value="1"/>
</dbReference>